<feature type="non-terminal residue" evidence="2">
    <location>
        <position position="79"/>
    </location>
</feature>
<gene>
    <name evidence="2" type="primary">ORF221672</name>
</gene>
<organism evidence="2">
    <name type="scientific">Arion vulgaris</name>
    <dbReference type="NCBI Taxonomy" id="1028688"/>
    <lineage>
        <taxon>Eukaryota</taxon>
        <taxon>Metazoa</taxon>
        <taxon>Spiralia</taxon>
        <taxon>Lophotrochozoa</taxon>
        <taxon>Mollusca</taxon>
        <taxon>Gastropoda</taxon>
        <taxon>Heterobranchia</taxon>
        <taxon>Euthyneura</taxon>
        <taxon>Panpulmonata</taxon>
        <taxon>Eupulmonata</taxon>
        <taxon>Stylommatophora</taxon>
        <taxon>Helicina</taxon>
        <taxon>Arionoidea</taxon>
        <taxon>Arionidae</taxon>
        <taxon>Arion</taxon>
    </lineage>
</organism>
<evidence type="ECO:0000256" key="1">
    <source>
        <dbReference type="SAM" id="MobiDB-lite"/>
    </source>
</evidence>
<proteinExistence type="predicted"/>
<name>A0A0B7C320_9EUPU</name>
<feature type="region of interest" description="Disordered" evidence="1">
    <location>
        <begin position="1"/>
        <end position="21"/>
    </location>
</feature>
<accession>A0A0B7C320</accession>
<reference evidence="2" key="1">
    <citation type="submission" date="2014-12" db="EMBL/GenBank/DDBJ databases">
        <title>Insight into the proteome of Arion vulgaris.</title>
        <authorList>
            <person name="Aradska J."/>
            <person name="Bulat T."/>
            <person name="Smidak R."/>
            <person name="Sarate P."/>
            <person name="Gangsoo J."/>
            <person name="Sialana F."/>
            <person name="Bilban M."/>
            <person name="Lubec G."/>
        </authorList>
    </citation>
    <scope>NUCLEOTIDE SEQUENCE</scope>
    <source>
        <tissue evidence="2">Skin</tissue>
    </source>
</reference>
<dbReference type="AlphaFoldDB" id="A0A0B7C320"/>
<dbReference type="EMBL" id="HACG01052732">
    <property type="protein sequence ID" value="CEK99603.1"/>
    <property type="molecule type" value="Transcribed_RNA"/>
</dbReference>
<evidence type="ECO:0000313" key="2">
    <source>
        <dbReference type="EMBL" id="CEK99603.1"/>
    </source>
</evidence>
<feature type="non-terminal residue" evidence="2">
    <location>
        <position position="1"/>
    </location>
</feature>
<sequence>NNKHRSLGWNRLDNKNNKQTTSPIIAVNGHIPSYPTGDTKKDGEYFLQHMRFEDERVKGLCMQAEVYLRSHDLPEEASG</sequence>
<protein>
    <submittedName>
        <fullName evidence="2">Uncharacterized protein</fullName>
    </submittedName>
</protein>